<dbReference type="GO" id="GO:0005549">
    <property type="term" value="F:odorant binding"/>
    <property type="evidence" value="ECO:0007669"/>
    <property type="project" value="InterPro"/>
</dbReference>
<comment type="similarity">
    <text evidence="1">Belongs to the ant venom allergen 2/4 family.</text>
</comment>
<proteinExistence type="inferred from homology"/>
<dbReference type="Proteomes" id="UP000515204">
    <property type="component" value="Unplaced"/>
</dbReference>
<dbReference type="OrthoDB" id="7554597at2759"/>
<dbReference type="InterPro" id="IPR055216">
    <property type="entry name" value="Sol_i_2/4"/>
</dbReference>
<dbReference type="KEGG" id="dqu:106743171"/>
<gene>
    <name evidence="4" type="primary">LOC106743171</name>
</gene>
<dbReference type="GeneID" id="106743171"/>
<feature type="domain" description="Ant venom allergen Sol i 2/4" evidence="2">
    <location>
        <begin position="31"/>
        <end position="120"/>
    </location>
</feature>
<evidence type="ECO:0000259" key="2">
    <source>
        <dbReference type="Pfam" id="PF22750"/>
    </source>
</evidence>
<dbReference type="SUPFAM" id="SSF47565">
    <property type="entry name" value="Insect pheromone/odorant-binding proteins"/>
    <property type="match status" value="1"/>
</dbReference>
<reference evidence="4" key="1">
    <citation type="submission" date="2025-08" db="UniProtKB">
        <authorList>
            <consortium name="RefSeq"/>
        </authorList>
    </citation>
    <scope>IDENTIFICATION</scope>
</reference>
<dbReference type="RefSeq" id="XP_014472234.1">
    <property type="nucleotide sequence ID" value="XM_014616748.1"/>
</dbReference>
<keyword evidence="3" id="KW-1185">Reference proteome</keyword>
<organism evidence="3 4">
    <name type="scientific">Dinoponera quadriceps</name>
    <name type="common">South American ant</name>
    <dbReference type="NCBI Taxonomy" id="609295"/>
    <lineage>
        <taxon>Eukaryota</taxon>
        <taxon>Metazoa</taxon>
        <taxon>Ecdysozoa</taxon>
        <taxon>Arthropoda</taxon>
        <taxon>Hexapoda</taxon>
        <taxon>Insecta</taxon>
        <taxon>Pterygota</taxon>
        <taxon>Neoptera</taxon>
        <taxon>Endopterygota</taxon>
        <taxon>Hymenoptera</taxon>
        <taxon>Apocrita</taxon>
        <taxon>Aculeata</taxon>
        <taxon>Formicoidea</taxon>
        <taxon>Formicidae</taxon>
        <taxon>Ponerinae</taxon>
        <taxon>Ponerini</taxon>
        <taxon>Dinoponera</taxon>
    </lineage>
</organism>
<evidence type="ECO:0000313" key="3">
    <source>
        <dbReference type="Proteomes" id="UP000515204"/>
    </source>
</evidence>
<dbReference type="InterPro" id="IPR038211">
    <property type="entry name" value="Ant_venon_allerg_soli_2/4_sf"/>
</dbReference>
<evidence type="ECO:0000256" key="1">
    <source>
        <dbReference type="ARBA" id="ARBA00009932"/>
    </source>
</evidence>
<sequence>MYHIMCILAVTTMVYSLDPVRLRKFSDNLLKCNEKLGASTSSLSAEALLCAMDRNGKLLDDNGEYIRDAAVQGMEDAISDPSTLKKAQEMLNKCFDDADQSGSTGRERTIKIATCHVPIVSSFDKLK</sequence>
<dbReference type="InterPro" id="IPR036728">
    <property type="entry name" value="PBP_GOBP_sf"/>
</dbReference>
<accession>A0A6P3X300</accession>
<evidence type="ECO:0000313" key="4">
    <source>
        <dbReference type="RefSeq" id="XP_014472234.1"/>
    </source>
</evidence>
<dbReference type="Gene3D" id="1.10.238.190">
    <property type="match status" value="1"/>
</dbReference>
<name>A0A6P3X300_DINQU</name>
<dbReference type="AlphaFoldDB" id="A0A6P3X300"/>
<protein>
    <submittedName>
        <fullName evidence="4">Uncharacterized protein LOC106743171</fullName>
    </submittedName>
</protein>
<dbReference type="Pfam" id="PF22750">
    <property type="entry name" value="Sol_i_2"/>
    <property type="match status" value="1"/>
</dbReference>